<feature type="region of interest" description="N-terminal hotdog fold" evidence="6">
    <location>
        <begin position="904"/>
        <end position="1024"/>
    </location>
</feature>
<dbReference type="Gene3D" id="3.40.366.10">
    <property type="entry name" value="Malonyl-Coenzyme A Acyl Carrier Protein, domain 2"/>
    <property type="match status" value="1"/>
</dbReference>
<keyword evidence="3" id="KW-0808">Transferase</keyword>
<dbReference type="SMART" id="SM00822">
    <property type="entry name" value="PKS_KR"/>
    <property type="match status" value="1"/>
</dbReference>
<keyword evidence="1" id="KW-0596">Phosphopantetheine</keyword>
<dbReference type="SMART" id="SM00826">
    <property type="entry name" value="PKS_DH"/>
    <property type="match status" value="1"/>
</dbReference>
<feature type="region of interest" description="C-terminal hotdog fold" evidence="6">
    <location>
        <begin position="1036"/>
        <end position="1181"/>
    </location>
</feature>
<dbReference type="InterPro" id="IPR009081">
    <property type="entry name" value="PP-bd_ACP"/>
</dbReference>
<keyword evidence="2" id="KW-0597">Phosphoprotein</keyword>
<dbReference type="SUPFAM" id="SSF55048">
    <property type="entry name" value="Probable ACP-binding domain of malonyl-CoA ACP transacylase"/>
    <property type="match status" value="1"/>
</dbReference>
<dbReference type="InterPro" id="IPR042104">
    <property type="entry name" value="PKS_dehydratase_sf"/>
</dbReference>
<dbReference type="Pfam" id="PF16197">
    <property type="entry name" value="KAsynt_C_assoc"/>
    <property type="match status" value="1"/>
</dbReference>
<dbReference type="SMART" id="SM00825">
    <property type="entry name" value="PKS_KS"/>
    <property type="match status" value="1"/>
</dbReference>
<dbReference type="PROSITE" id="PS52004">
    <property type="entry name" value="KS3_2"/>
    <property type="match status" value="1"/>
</dbReference>
<feature type="domain" description="Ketosynthase family 3 (KS3)" evidence="8">
    <location>
        <begin position="8"/>
        <end position="435"/>
    </location>
</feature>
<dbReference type="Proteomes" id="UP001526201">
    <property type="component" value="Unassembled WGS sequence"/>
</dbReference>
<gene>
    <name evidence="10" type="ORF">H7J73_18530</name>
</gene>
<dbReference type="Pfam" id="PF02801">
    <property type="entry name" value="Ketoacyl-synt_C"/>
    <property type="match status" value="1"/>
</dbReference>
<feature type="active site" description="Proton donor; for dehydratase activity" evidence="6">
    <location>
        <position position="1097"/>
    </location>
</feature>
<dbReference type="Gene3D" id="1.10.1200.10">
    <property type="entry name" value="ACP-like"/>
    <property type="match status" value="1"/>
</dbReference>
<dbReference type="InterPro" id="IPR049900">
    <property type="entry name" value="PKS_mFAS_DH"/>
</dbReference>
<comment type="caution">
    <text evidence="10">The sequence shown here is derived from an EMBL/GenBank/DDBJ whole genome shotgun (WGS) entry which is preliminary data.</text>
</comment>
<dbReference type="Gene3D" id="3.40.50.720">
    <property type="entry name" value="NAD(P)-binding Rossmann-like Domain"/>
    <property type="match status" value="1"/>
</dbReference>
<dbReference type="InterPro" id="IPR001227">
    <property type="entry name" value="Ac_transferase_dom_sf"/>
</dbReference>
<dbReference type="PANTHER" id="PTHR43775:SF37">
    <property type="entry name" value="SI:DKEY-61P9.11"/>
    <property type="match status" value="1"/>
</dbReference>
<sequence>MFSERGAHEPLAIVGIGCRLPGGADSAAGLWNLLCSETDATSIVPATRWNAARYHDPNPAKVGKIVTRRGGFLREIDQFDPQFFGMSPREAHSLDPQQRLLLHATWEALEDSGIPADDLAGADVGVFIGGFTLDYQLLQNLGRTSRYRFKSHSATGMMMTMLANRISHAFDFRGPSMTVDTACSGSLVAVHLAAQSIWNGECDLALAGGVNIMIGPNTAIAESKSGFLSPEGRSKAFDDSADGYARGEGGAIVVIKPLQQALDDGDDIYAQILGTAVSQDGHTDGITVPREEAQEAAIRAALRRAGVDANEVGYVEAHGTGTPVGDPIEMRALASALTLDRSAANPLVIGSIKTNIGHLEAGAGVAGLIKAALVAKHGYIPANLHLRTPTRHVSLADLKLDVPGTGRPFPDYPRRVVGVNSFGFGGTNAHAVLAAPPAPTSVPAAEHASRLLPTVLPISARSEEALLATAGRLAEHLARHPDITLSDLGYTLGRRRSHLNYRHAVIADSIGSAREQLQALADGGQISTGRTDSTAPKLVFVCTGMGPQWWRMCRGLLDVFPAFTASILRTDRELSRHAGWSLIEELRRDETDSRMADTEIAQPANFAIQIALAEQLAAFGISPDAVIGHSAGEVAAHHLAGLLTFEQAVEVIYHRSRLQQRTTGQGRMLAVGLDSETLMRTLEGSAHDELGRRISVAAINSPSAVTLAGDGDVLDDVARQLDEAGIFNRHLSVKVPYHTHYMDAVKDDLLSAFDGLSSKAATLPLYSTVTGEQLERYHAGAAYWWQNTRATVLFEPAIRRMLEDGYIHFVELGPHPVLAPSIIETAGQQRVSVLATQRRSHDDARELLSCVGALHGIGCQVAWNAVNPDDGGRLTKLPSYPWQTKRFWNETDEASEALFYRPVHPLLGQSVAALHPTWEAELSIVFNQFLADHRVQGSVVVPGAVYIEMALAAANAIYGSNLAVDNLVLHRAVILDDTCDPILRTTLNQDDGTLEFAAFTVTADGDSRWTITATAELNVLPTAPHPHYPSDTAEPVTSISGEDFYIRTNSIGFDYGDAFRSVRSVTAGENWAVAEITAPPVIVGGLGDFRFHPALIDGAFQTLFGAPFLGQEESEDPFLPTRIRHCAVYGAPEEHMRVHVRVLSATREEVECDITITDLAGKALAVVDGFSVQSLSASSRLSPERIDKGLLNIQWTTAESETRDGHESMAAGSSWLILADRSGVGAALAAELGRRGHHVRTVEHRAGHPEQVSELFASLGDDADLDRVVNCWPLDIGSGLSVDECHQLGTFSTLRLVKALAERGGAKVRLHLITANAQPAPGAPVRAVDQAALWGLGRVIGHQEFSENWGGLIDIDADTALDHAETASRICEHLLGDLSEDQVAIRGQTTYVPRLRPCDGLTKPFPTKLSPDATYVVTGGAGALGRVVATYLAERGARHITLMNRSATPSRRHWPELTGDDPHFATVAAIRAIERLGVQIATVSIDVADSEQVSGWLRNHMEEGGRPVRGIIHAAGSVNDQLLVNMSEDDFAKVMAPKVMGTQVLHDTFKDHDLEFFVMFGSAGSTIASPGQGSYAAANAFLDAFAHYRVAQGLPALTIGWGPWSVGMVEELKLENIYAQRGIELITPAVGARILDRLINQKTPSVVAISADWSRARQAGFGGRLPSMFSDLDRSETTSAQADSDGSILSVLAQTPEGDRPAVIADHVKRIVAAVFDCAVDDFEPDDILEDIGLDSMIAMDFRVRINMVFSIDLPVLEILRGVSVNSVADRVLAELHVIHGAVPAAADESSPQPPAVEDGGVDRLMDELSDDDLRALLAELEAEAEPQAGEAQS</sequence>
<keyword evidence="11" id="KW-1185">Reference proteome</keyword>
<keyword evidence="5" id="KW-0511">Multifunctional enzyme</keyword>
<dbReference type="InterPro" id="IPR020841">
    <property type="entry name" value="PKS_Beta-ketoAc_synthase_dom"/>
</dbReference>
<evidence type="ECO:0000313" key="10">
    <source>
        <dbReference type="EMBL" id="MCV7228013.1"/>
    </source>
</evidence>
<evidence type="ECO:0000259" key="7">
    <source>
        <dbReference type="PROSITE" id="PS50075"/>
    </source>
</evidence>
<dbReference type="Gene3D" id="3.30.70.3290">
    <property type="match status" value="1"/>
</dbReference>
<dbReference type="InterPro" id="IPR057326">
    <property type="entry name" value="KR_dom"/>
</dbReference>
<evidence type="ECO:0000256" key="1">
    <source>
        <dbReference type="ARBA" id="ARBA00022450"/>
    </source>
</evidence>
<evidence type="ECO:0000256" key="2">
    <source>
        <dbReference type="ARBA" id="ARBA00022553"/>
    </source>
</evidence>
<evidence type="ECO:0000256" key="5">
    <source>
        <dbReference type="ARBA" id="ARBA00023268"/>
    </source>
</evidence>
<dbReference type="InterPro" id="IPR016039">
    <property type="entry name" value="Thiolase-like"/>
</dbReference>
<dbReference type="CDD" id="cd00833">
    <property type="entry name" value="PKS"/>
    <property type="match status" value="1"/>
</dbReference>
<organism evidence="10 11">
    <name type="scientific">Mycolicibacterium komossense</name>
    <dbReference type="NCBI Taxonomy" id="1779"/>
    <lineage>
        <taxon>Bacteria</taxon>
        <taxon>Bacillati</taxon>
        <taxon>Actinomycetota</taxon>
        <taxon>Actinomycetes</taxon>
        <taxon>Mycobacteriales</taxon>
        <taxon>Mycobacteriaceae</taxon>
        <taxon>Mycolicibacterium</taxon>
    </lineage>
</organism>
<dbReference type="InterPro" id="IPR049552">
    <property type="entry name" value="PKS_DH_N"/>
</dbReference>
<dbReference type="PROSITE" id="PS50075">
    <property type="entry name" value="CARRIER"/>
    <property type="match status" value="1"/>
</dbReference>
<proteinExistence type="predicted"/>
<dbReference type="Pfam" id="PF00698">
    <property type="entry name" value="Acyl_transf_1"/>
    <property type="match status" value="1"/>
</dbReference>
<dbReference type="RefSeq" id="WP_264069291.1">
    <property type="nucleotide sequence ID" value="NZ_JACKTY010000031.1"/>
</dbReference>
<dbReference type="Pfam" id="PF21089">
    <property type="entry name" value="PKS_DH_N"/>
    <property type="match status" value="1"/>
</dbReference>
<dbReference type="InterPro" id="IPR049551">
    <property type="entry name" value="PKS_DH_C"/>
</dbReference>
<dbReference type="InterPro" id="IPR020807">
    <property type="entry name" value="PKS_DH"/>
</dbReference>
<reference evidence="10 11" key="1">
    <citation type="journal article" date="2022" name="BMC Genomics">
        <title>Comparative genome analysis of mycobacteria focusing on tRNA and non-coding RNA.</title>
        <authorList>
            <person name="Behra P.R.K."/>
            <person name="Pettersson B.M.F."/>
            <person name="Ramesh M."/>
            <person name="Das S."/>
            <person name="Dasgupta S."/>
            <person name="Kirsebom L.A."/>
        </authorList>
    </citation>
    <scope>NUCLEOTIDE SEQUENCE [LARGE SCALE GENOMIC DNA]</scope>
    <source>
        <strain evidence="10 11">DSM 44078</strain>
    </source>
</reference>
<dbReference type="Pfam" id="PF00550">
    <property type="entry name" value="PP-binding"/>
    <property type="match status" value="1"/>
</dbReference>
<dbReference type="PANTHER" id="PTHR43775">
    <property type="entry name" value="FATTY ACID SYNTHASE"/>
    <property type="match status" value="1"/>
</dbReference>
<dbReference type="SUPFAM" id="SSF52151">
    <property type="entry name" value="FabD/lysophospholipase-like"/>
    <property type="match status" value="1"/>
</dbReference>
<dbReference type="InterPro" id="IPR036736">
    <property type="entry name" value="ACP-like_sf"/>
</dbReference>
<feature type="active site" description="Proton acceptor; for dehydratase activity" evidence="6">
    <location>
        <position position="933"/>
    </location>
</feature>
<feature type="domain" description="Carrier" evidence="7">
    <location>
        <begin position="1702"/>
        <end position="1776"/>
    </location>
</feature>
<dbReference type="Pfam" id="PF08659">
    <property type="entry name" value="KR"/>
    <property type="match status" value="1"/>
</dbReference>
<evidence type="ECO:0000256" key="3">
    <source>
        <dbReference type="ARBA" id="ARBA00022679"/>
    </source>
</evidence>
<dbReference type="InterPro" id="IPR032821">
    <property type="entry name" value="PKS_assoc"/>
</dbReference>
<dbReference type="Gene3D" id="3.10.129.110">
    <property type="entry name" value="Polyketide synthase dehydratase"/>
    <property type="match status" value="1"/>
</dbReference>
<evidence type="ECO:0000259" key="8">
    <source>
        <dbReference type="PROSITE" id="PS52004"/>
    </source>
</evidence>
<dbReference type="InterPro" id="IPR013968">
    <property type="entry name" value="PKS_KR"/>
</dbReference>
<dbReference type="InterPro" id="IPR036291">
    <property type="entry name" value="NAD(P)-bd_dom_sf"/>
</dbReference>
<dbReference type="InterPro" id="IPR016035">
    <property type="entry name" value="Acyl_Trfase/lysoPLipase"/>
</dbReference>
<evidence type="ECO:0000256" key="6">
    <source>
        <dbReference type="PROSITE-ProRule" id="PRU01363"/>
    </source>
</evidence>
<evidence type="ECO:0000259" key="9">
    <source>
        <dbReference type="PROSITE" id="PS52019"/>
    </source>
</evidence>
<dbReference type="InterPro" id="IPR020806">
    <property type="entry name" value="PKS_PP-bd"/>
</dbReference>
<dbReference type="InterPro" id="IPR014043">
    <property type="entry name" value="Acyl_transferase_dom"/>
</dbReference>
<dbReference type="EMBL" id="JACKTY010000031">
    <property type="protein sequence ID" value="MCV7228013.1"/>
    <property type="molecule type" value="Genomic_DNA"/>
</dbReference>
<evidence type="ECO:0000313" key="11">
    <source>
        <dbReference type="Proteomes" id="UP001526201"/>
    </source>
</evidence>
<keyword evidence="4" id="KW-0521">NADP</keyword>
<dbReference type="CDD" id="cd08955">
    <property type="entry name" value="KR_2_FAS_SDR_x"/>
    <property type="match status" value="1"/>
</dbReference>
<dbReference type="SUPFAM" id="SSF47336">
    <property type="entry name" value="ACP-like"/>
    <property type="match status" value="1"/>
</dbReference>
<dbReference type="Gene3D" id="3.40.47.10">
    <property type="match status" value="1"/>
</dbReference>
<evidence type="ECO:0000256" key="4">
    <source>
        <dbReference type="ARBA" id="ARBA00022857"/>
    </source>
</evidence>
<feature type="domain" description="PKS/mFAS DH" evidence="9">
    <location>
        <begin position="904"/>
        <end position="1181"/>
    </location>
</feature>
<protein>
    <submittedName>
        <fullName evidence="10">SDR family NAD(P)-dependent oxidoreductase</fullName>
    </submittedName>
</protein>
<dbReference type="PROSITE" id="PS52019">
    <property type="entry name" value="PKS_MFAS_DH"/>
    <property type="match status" value="1"/>
</dbReference>
<dbReference type="InterPro" id="IPR016036">
    <property type="entry name" value="Malonyl_transacylase_ACP-bd"/>
</dbReference>
<dbReference type="InterPro" id="IPR014031">
    <property type="entry name" value="Ketoacyl_synth_C"/>
</dbReference>
<accession>A0ABT3CEV5</accession>
<dbReference type="InterPro" id="IPR050091">
    <property type="entry name" value="PKS_NRPS_Biosynth_Enz"/>
</dbReference>
<dbReference type="SUPFAM" id="SSF53901">
    <property type="entry name" value="Thiolase-like"/>
    <property type="match status" value="1"/>
</dbReference>
<dbReference type="InterPro" id="IPR014030">
    <property type="entry name" value="Ketoacyl_synth_N"/>
</dbReference>
<dbReference type="Pfam" id="PF14765">
    <property type="entry name" value="PS-DH"/>
    <property type="match status" value="1"/>
</dbReference>
<name>A0ABT3CEV5_9MYCO</name>
<dbReference type="Pfam" id="PF00109">
    <property type="entry name" value="ketoacyl-synt"/>
    <property type="match status" value="1"/>
</dbReference>
<dbReference type="SMART" id="SM00823">
    <property type="entry name" value="PKS_PP"/>
    <property type="match status" value="1"/>
</dbReference>
<dbReference type="SMART" id="SM00827">
    <property type="entry name" value="PKS_AT"/>
    <property type="match status" value="1"/>
</dbReference>
<dbReference type="SUPFAM" id="SSF51735">
    <property type="entry name" value="NAD(P)-binding Rossmann-fold domains"/>
    <property type="match status" value="2"/>
</dbReference>